<protein>
    <submittedName>
        <fullName evidence="2">Glyoxylase-like metal-dependent hydrolase (Beta-lactamase superfamily II)</fullName>
    </submittedName>
</protein>
<organism evidence="2 3">
    <name type="scientific">Arthrobacter russicus</name>
    <dbReference type="NCBI Taxonomy" id="172040"/>
    <lineage>
        <taxon>Bacteria</taxon>
        <taxon>Bacillati</taxon>
        <taxon>Actinomycetota</taxon>
        <taxon>Actinomycetes</taxon>
        <taxon>Micrococcales</taxon>
        <taxon>Micrococcaceae</taxon>
        <taxon>Arthrobacter</taxon>
    </lineage>
</organism>
<comment type="caution">
    <text evidence="2">The sequence shown here is derived from an EMBL/GenBank/DDBJ whole genome shotgun (WGS) entry which is preliminary data.</text>
</comment>
<sequence>MASWQELGPGNFILATAGELLNTGLVLGSERALVIDTGCGPRQAAGILAAVREITPLPLVVVNTHAHYDHFFGNAVFAADGVREFWAHENAARTMAEHGEAQRRMLDSAHEPEMAAADGELAEIVLPTALVKDQPVLLDLGGVVATLFYLGRGHTDGDLLVGTQSTVFSGDLVEQGSHPSFEDSYPAEWADTLRQLSALRHRYEFLAPGHGKSVSDDFVKTMANTMSTAIRMAREAARETPNDATKAIPILPYGPEQSRWFMARLRQTA</sequence>
<dbReference type="InterPro" id="IPR001279">
    <property type="entry name" value="Metallo-B-lactamas"/>
</dbReference>
<dbReference type="PANTHER" id="PTHR42951:SF4">
    <property type="entry name" value="ACYL-COENZYME A THIOESTERASE MBLAC2"/>
    <property type="match status" value="1"/>
</dbReference>
<evidence type="ECO:0000313" key="2">
    <source>
        <dbReference type="EMBL" id="MDR6270242.1"/>
    </source>
</evidence>
<gene>
    <name evidence="2" type="ORF">JOE69_002480</name>
</gene>
<dbReference type="InterPro" id="IPR050855">
    <property type="entry name" value="NDM-1-like"/>
</dbReference>
<dbReference type="SMART" id="SM00849">
    <property type="entry name" value="Lactamase_B"/>
    <property type="match status" value="1"/>
</dbReference>
<dbReference type="InterPro" id="IPR036866">
    <property type="entry name" value="RibonucZ/Hydroxyglut_hydro"/>
</dbReference>
<proteinExistence type="predicted"/>
<feature type="domain" description="Metallo-beta-lactamase" evidence="1">
    <location>
        <begin position="20"/>
        <end position="210"/>
    </location>
</feature>
<evidence type="ECO:0000259" key="1">
    <source>
        <dbReference type="SMART" id="SM00849"/>
    </source>
</evidence>
<dbReference type="Pfam" id="PF00753">
    <property type="entry name" value="Lactamase_B"/>
    <property type="match status" value="1"/>
</dbReference>
<accession>A0ABU1JFT4</accession>
<name>A0ABU1JFT4_9MICC</name>
<dbReference type="PANTHER" id="PTHR42951">
    <property type="entry name" value="METALLO-BETA-LACTAMASE DOMAIN-CONTAINING"/>
    <property type="match status" value="1"/>
</dbReference>
<evidence type="ECO:0000313" key="3">
    <source>
        <dbReference type="Proteomes" id="UP001185069"/>
    </source>
</evidence>
<dbReference type="SUPFAM" id="SSF56281">
    <property type="entry name" value="Metallo-hydrolase/oxidoreductase"/>
    <property type="match status" value="1"/>
</dbReference>
<dbReference type="Proteomes" id="UP001185069">
    <property type="component" value="Unassembled WGS sequence"/>
</dbReference>
<keyword evidence="3" id="KW-1185">Reference proteome</keyword>
<dbReference type="RefSeq" id="WP_309799186.1">
    <property type="nucleotide sequence ID" value="NZ_BAAAHY010000005.1"/>
</dbReference>
<dbReference type="EMBL" id="JAVDQF010000001">
    <property type="protein sequence ID" value="MDR6270242.1"/>
    <property type="molecule type" value="Genomic_DNA"/>
</dbReference>
<dbReference type="Gene3D" id="3.60.15.10">
    <property type="entry name" value="Ribonuclease Z/Hydroxyacylglutathione hydrolase-like"/>
    <property type="match status" value="1"/>
</dbReference>
<dbReference type="CDD" id="cd16282">
    <property type="entry name" value="metallo-hydrolase-like_MBL-fold"/>
    <property type="match status" value="1"/>
</dbReference>
<reference evidence="2 3" key="1">
    <citation type="submission" date="2023-07" db="EMBL/GenBank/DDBJ databases">
        <title>Sequencing the genomes of 1000 actinobacteria strains.</title>
        <authorList>
            <person name="Klenk H.-P."/>
        </authorList>
    </citation>
    <scope>NUCLEOTIDE SEQUENCE [LARGE SCALE GENOMIC DNA]</scope>
    <source>
        <strain evidence="2 3">DSM 14555</strain>
    </source>
</reference>